<proteinExistence type="predicted"/>
<feature type="compositionally biased region" description="Basic and acidic residues" evidence="1">
    <location>
        <begin position="67"/>
        <end position="78"/>
    </location>
</feature>
<gene>
    <name evidence="2" type="ORF">XNOV1_A037163</name>
</gene>
<organism evidence="2 3">
    <name type="scientific">Xyrichtys novacula</name>
    <name type="common">Pearly razorfish</name>
    <name type="synonym">Hemipteronotus novacula</name>
    <dbReference type="NCBI Taxonomy" id="13765"/>
    <lineage>
        <taxon>Eukaryota</taxon>
        <taxon>Metazoa</taxon>
        <taxon>Chordata</taxon>
        <taxon>Craniata</taxon>
        <taxon>Vertebrata</taxon>
        <taxon>Euteleostomi</taxon>
        <taxon>Actinopterygii</taxon>
        <taxon>Neopterygii</taxon>
        <taxon>Teleostei</taxon>
        <taxon>Neoteleostei</taxon>
        <taxon>Acanthomorphata</taxon>
        <taxon>Eupercaria</taxon>
        <taxon>Labriformes</taxon>
        <taxon>Labridae</taxon>
        <taxon>Xyrichtys</taxon>
    </lineage>
</organism>
<accession>A0AAV1G246</accession>
<reference evidence="2" key="1">
    <citation type="submission" date="2023-08" db="EMBL/GenBank/DDBJ databases">
        <authorList>
            <person name="Alioto T."/>
            <person name="Alioto T."/>
            <person name="Gomez Garrido J."/>
        </authorList>
    </citation>
    <scope>NUCLEOTIDE SEQUENCE</scope>
</reference>
<feature type="region of interest" description="Disordered" evidence="1">
    <location>
        <begin position="1"/>
        <end position="81"/>
    </location>
</feature>
<name>A0AAV1G246_XYRNO</name>
<dbReference type="Proteomes" id="UP001178508">
    <property type="component" value="Chromosome 12"/>
</dbReference>
<protein>
    <submittedName>
        <fullName evidence="2">Uncharacterized protein</fullName>
    </submittedName>
</protein>
<evidence type="ECO:0000313" key="2">
    <source>
        <dbReference type="EMBL" id="CAJ1068032.1"/>
    </source>
</evidence>
<dbReference type="AlphaFoldDB" id="A0AAV1G246"/>
<evidence type="ECO:0000256" key="1">
    <source>
        <dbReference type="SAM" id="MobiDB-lite"/>
    </source>
</evidence>
<dbReference type="EMBL" id="OY660875">
    <property type="protein sequence ID" value="CAJ1068032.1"/>
    <property type="molecule type" value="Genomic_DNA"/>
</dbReference>
<evidence type="ECO:0000313" key="3">
    <source>
        <dbReference type="Proteomes" id="UP001178508"/>
    </source>
</evidence>
<keyword evidence="3" id="KW-1185">Reference proteome</keyword>
<sequence>MLTENLDTGERKSEPGGDGFMAGSSSSSSLSDQQRAGGSRELCLQIWRITKRDKTGRPEQSSSSSDSHSRLHTSDYSDRPQCNSPHISAHIMITLQEYLLVIHQEEIRVYLFFSMILLNCKVCNAHISVCVNIEAFVRKNVVTDTFTCEEIWK</sequence>